<keyword evidence="1" id="KW-1133">Transmembrane helix</keyword>
<keyword evidence="1" id="KW-0472">Membrane</keyword>
<proteinExistence type="predicted"/>
<feature type="transmembrane region" description="Helical" evidence="1">
    <location>
        <begin position="7"/>
        <end position="37"/>
    </location>
</feature>
<dbReference type="EMBL" id="CM004404">
    <property type="protein sequence ID" value="OAY22761.1"/>
    <property type="molecule type" value="Genomic_DNA"/>
</dbReference>
<evidence type="ECO:0000256" key="1">
    <source>
        <dbReference type="SAM" id="Phobius"/>
    </source>
</evidence>
<evidence type="ECO:0000313" key="2">
    <source>
        <dbReference type="EMBL" id="OAY22761.1"/>
    </source>
</evidence>
<reference evidence="2" key="1">
    <citation type="submission" date="2016-02" db="EMBL/GenBank/DDBJ databases">
        <title>WGS assembly of Manihot esculenta.</title>
        <authorList>
            <person name="Bredeson J.V."/>
            <person name="Prochnik S.E."/>
            <person name="Lyons J.B."/>
            <person name="Schmutz J."/>
            <person name="Grimwood J."/>
            <person name="Vrebalov J."/>
            <person name="Bart R.S."/>
            <person name="Amuge T."/>
            <person name="Ferguson M.E."/>
            <person name="Green R."/>
            <person name="Putnam N."/>
            <person name="Stites J."/>
            <person name="Rounsley S."/>
            <person name="Rokhsar D.S."/>
        </authorList>
    </citation>
    <scope>NUCLEOTIDE SEQUENCE [LARGE SCALE GENOMIC DNA]</scope>
    <source>
        <tissue evidence="2">Leaf</tissue>
    </source>
</reference>
<organism evidence="2">
    <name type="scientific">Manihot esculenta</name>
    <name type="common">Cassava</name>
    <name type="synonym">Jatropha manihot</name>
    <dbReference type="NCBI Taxonomy" id="3983"/>
    <lineage>
        <taxon>Eukaryota</taxon>
        <taxon>Viridiplantae</taxon>
        <taxon>Streptophyta</taxon>
        <taxon>Embryophyta</taxon>
        <taxon>Tracheophyta</taxon>
        <taxon>Spermatophyta</taxon>
        <taxon>Magnoliopsida</taxon>
        <taxon>eudicotyledons</taxon>
        <taxon>Gunneridae</taxon>
        <taxon>Pentapetalae</taxon>
        <taxon>rosids</taxon>
        <taxon>fabids</taxon>
        <taxon>Malpighiales</taxon>
        <taxon>Euphorbiaceae</taxon>
        <taxon>Crotonoideae</taxon>
        <taxon>Manihoteae</taxon>
        <taxon>Manihot</taxon>
    </lineage>
</organism>
<sequence>MLKMIPFFFLLLMIYLFVLVNCSFFLMCGFGALQIYFNEILDEVIEKLVGTTNSVMGLSKALTKKDYERGSLATAPVFSSILFGIT</sequence>
<keyword evidence="1" id="KW-0812">Transmembrane</keyword>
<protein>
    <submittedName>
        <fullName evidence="2">Uncharacterized protein</fullName>
    </submittedName>
</protein>
<name>A0A2C9U002_MANES</name>
<accession>A0A2C9U002</accession>
<dbReference type="AlphaFoldDB" id="A0A2C9U002"/>
<gene>
    <name evidence="2" type="ORF">MANES_18G024100</name>
</gene>